<sequence>MLIKRQKKSFVIIDGNRENDDDSNDPSTSIDTVTKDEPVHCCGVMHKRFREGRMSLQDNARPGQAHRAITPAVIAEVNGHIRGNRCITVEELRRLVGISHGSVHVIATKICIIEKSACNGFHFTIEEPRLTSQLLVSRSHTEAEVHDHPTRMKISCEEKLDEVGARLEHSPHKSLQRLAQDVNISMTSAFVATKLLKLKPYRVTVVHALQPQDPVVALRARQSHEEHHDPSKLHHLVPPEDDDCNLGCELEAFPGPLTVTAPGDMDAQKECDYSSYLYCDGGDGGGVAAAAAVVVPPDALPCEMVFYDDDDDDDDEPMGTNPLRWLNGHAGGLDSIPGQIWDFFIEKKSIVTLVADKVVVGAFPRVLPFFPRLGIYIIQSPFLHFVIILRTPAGDAWRVLA</sequence>
<organism evidence="2 3">
    <name type="scientific">Periplaneta americana</name>
    <name type="common">American cockroach</name>
    <name type="synonym">Blatta americana</name>
    <dbReference type="NCBI Taxonomy" id="6978"/>
    <lineage>
        <taxon>Eukaryota</taxon>
        <taxon>Metazoa</taxon>
        <taxon>Ecdysozoa</taxon>
        <taxon>Arthropoda</taxon>
        <taxon>Hexapoda</taxon>
        <taxon>Insecta</taxon>
        <taxon>Pterygota</taxon>
        <taxon>Neoptera</taxon>
        <taxon>Polyneoptera</taxon>
        <taxon>Dictyoptera</taxon>
        <taxon>Blattodea</taxon>
        <taxon>Blattoidea</taxon>
        <taxon>Blattidae</taxon>
        <taxon>Blattinae</taxon>
        <taxon>Periplaneta</taxon>
    </lineage>
</organism>
<keyword evidence="3" id="KW-1185">Reference proteome</keyword>
<feature type="region of interest" description="Disordered" evidence="1">
    <location>
        <begin position="13"/>
        <end position="32"/>
    </location>
</feature>
<comment type="caution">
    <text evidence="2">The sequence shown here is derived from an EMBL/GenBank/DDBJ whole genome shotgun (WGS) entry which is preliminary data.</text>
</comment>
<name>A0ABQ8TY48_PERAM</name>
<proteinExistence type="predicted"/>
<protein>
    <submittedName>
        <fullName evidence="2">Uncharacterized protein</fullName>
    </submittedName>
</protein>
<gene>
    <name evidence="2" type="ORF">ANN_03113</name>
</gene>
<evidence type="ECO:0000313" key="2">
    <source>
        <dbReference type="EMBL" id="KAJ4451644.1"/>
    </source>
</evidence>
<accession>A0ABQ8TY48</accession>
<reference evidence="2 3" key="1">
    <citation type="journal article" date="2022" name="Allergy">
        <title>Genome assembly and annotation of Periplaneta americana reveal a comprehensive cockroach allergen profile.</title>
        <authorList>
            <person name="Wang L."/>
            <person name="Xiong Q."/>
            <person name="Saelim N."/>
            <person name="Wang L."/>
            <person name="Nong W."/>
            <person name="Wan A.T."/>
            <person name="Shi M."/>
            <person name="Liu X."/>
            <person name="Cao Q."/>
            <person name="Hui J.H.L."/>
            <person name="Sookrung N."/>
            <person name="Leung T.F."/>
            <person name="Tungtrongchitr A."/>
            <person name="Tsui S.K.W."/>
        </authorList>
    </citation>
    <scope>NUCLEOTIDE SEQUENCE [LARGE SCALE GENOMIC DNA]</scope>
    <source>
        <strain evidence="2">PWHHKU_190912</strain>
    </source>
</reference>
<evidence type="ECO:0000256" key="1">
    <source>
        <dbReference type="SAM" id="MobiDB-lite"/>
    </source>
</evidence>
<dbReference type="Proteomes" id="UP001148838">
    <property type="component" value="Unassembled WGS sequence"/>
</dbReference>
<dbReference type="EMBL" id="JAJSOF020000001">
    <property type="protein sequence ID" value="KAJ4451644.1"/>
    <property type="molecule type" value="Genomic_DNA"/>
</dbReference>
<evidence type="ECO:0000313" key="3">
    <source>
        <dbReference type="Proteomes" id="UP001148838"/>
    </source>
</evidence>